<keyword evidence="2" id="KW-1185">Reference proteome</keyword>
<organism evidence="1 2">
    <name type="scientific">Dreissena polymorpha</name>
    <name type="common">Zebra mussel</name>
    <name type="synonym">Mytilus polymorpha</name>
    <dbReference type="NCBI Taxonomy" id="45954"/>
    <lineage>
        <taxon>Eukaryota</taxon>
        <taxon>Metazoa</taxon>
        <taxon>Spiralia</taxon>
        <taxon>Lophotrochozoa</taxon>
        <taxon>Mollusca</taxon>
        <taxon>Bivalvia</taxon>
        <taxon>Autobranchia</taxon>
        <taxon>Heteroconchia</taxon>
        <taxon>Euheterodonta</taxon>
        <taxon>Imparidentia</taxon>
        <taxon>Neoheterodontei</taxon>
        <taxon>Myida</taxon>
        <taxon>Dreissenoidea</taxon>
        <taxon>Dreissenidae</taxon>
        <taxon>Dreissena</taxon>
    </lineage>
</organism>
<proteinExistence type="predicted"/>
<evidence type="ECO:0000313" key="1">
    <source>
        <dbReference type="EMBL" id="KAH3695636.1"/>
    </source>
</evidence>
<dbReference type="EMBL" id="JAIWYP010000016">
    <property type="protein sequence ID" value="KAH3695636.1"/>
    <property type="molecule type" value="Genomic_DNA"/>
</dbReference>
<comment type="caution">
    <text evidence="1">The sequence shown here is derived from an EMBL/GenBank/DDBJ whole genome shotgun (WGS) entry which is preliminary data.</text>
</comment>
<protein>
    <submittedName>
        <fullName evidence="1">Uncharacterized protein</fullName>
    </submittedName>
</protein>
<dbReference type="Proteomes" id="UP000828390">
    <property type="component" value="Unassembled WGS sequence"/>
</dbReference>
<reference evidence="1" key="1">
    <citation type="journal article" date="2019" name="bioRxiv">
        <title>The Genome of the Zebra Mussel, Dreissena polymorpha: A Resource for Invasive Species Research.</title>
        <authorList>
            <person name="McCartney M.A."/>
            <person name="Auch B."/>
            <person name="Kono T."/>
            <person name="Mallez S."/>
            <person name="Zhang Y."/>
            <person name="Obille A."/>
            <person name="Becker A."/>
            <person name="Abrahante J.E."/>
            <person name="Garbe J."/>
            <person name="Badalamenti J.P."/>
            <person name="Herman A."/>
            <person name="Mangelson H."/>
            <person name="Liachko I."/>
            <person name="Sullivan S."/>
            <person name="Sone E.D."/>
            <person name="Koren S."/>
            <person name="Silverstein K.A.T."/>
            <person name="Beckman K.B."/>
            <person name="Gohl D.M."/>
        </authorList>
    </citation>
    <scope>NUCLEOTIDE SEQUENCE</scope>
    <source>
        <strain evidence="1">Duluth1</strain>
        <tissue evidence="1">Whole animal</tissue>
    </source>
</reference>
<sequence length="165" mass="19239">MSLPYLLVEQIEPAFNRLMEVAEGVGGPVLRVCENISRTWIHGSVWRPLNWCVFREEVRTNNDLEGWHRRINARACSANLGLYNLANLLREEFETVDLQIRLVSQHLLTKIRRKKYVAIHGRLHQAWDDYEEEKLTTTDLLRIISHINALGPSTAVHHMLDDDEF</sequence>
<name>A0A9D3YB88_DREPO</name>
<reference evidence="1" key="2">
    <citation type="submission" date="2020-11" db="EMBL/GenBank/DDBJ databases">
        <authorList>
            <person name="McCartney M.A."/>
            <person name="Auch B."/>
            <person name="Kono T."/>
            <person name="Mallez S."/>
            <person name="Becker A."/>
            <person name="Gohl D.M."/>
            <person name="Silverstein K.A.T."/>
            <person name="Koren S."/>
            <person name="Bechman K.B."/>
            <person name="Herman A."/>
            <person name="Abrahante J.E."/>
            <person name="Garbe J."/>
        </authorList>
    </citation>
    <scope>NUCLEOTIDE SEQUENCE</scope>
    <source>
        <strain evidence="1">Duluth1</strain>
        <tissue evidence="1">Whole animal</tissue>
    </source>
</reference>
<accession>A0A9D3YB88</accession>
<gene>
    <name evidence="1" type="ORF">DPMN_083094</name>
</gene>
<dbReference type="AlphaFoldDB" id="A0A9D3YB88"/>
<evidence type="ECO:0000313" key="2">
    <source>
        <dbReference type="Proteomes" id="UP000828390"/>
    </source>
</evidence>